<keyword evidence="13" id="KW-1185">Reference proteome</keyword>
<evidence type="ECO:0000256" key="5">
    <source>
        <dbReference type="ARBA" id="ARBA00022898"/>
    </source>
</evidence>
<reference evidence="12 13" key="1">
    <citation type="submission" date="2015-12" db="EMBL/GenBank/DDBJ databases">
        <title>Diversity of Burkholderia near neighbor genomes.</title>
        <authorList>
            <person name="Sahl J."/>
            <person name="Wagner D."/>
            <person name="Keim P."/>
        </authorList>
    </citation>
    <scope>NUCLEOTIDE SEQUENCE [LARGE SCALE GENOMIC DNA]</scope>
    <source>
        <strain evidence="12 13">BDU6</strain>
    </source>
</reference>
<dbReference type="Proteomes" id="UP000062519">
    <property type="component" value="Chromosome 1"/>
</dbReference>
<dbReference type="Pfam" id="PF21478">
    <property type="entry name" value="GcvP2_C"/>
    <property type="match status" value="1"/>
</dbReference>
<gene>
    <name evidence="8" type="primary">gcvP</name>
    <name evidence="12" type="ORF">WS70_00780</name>
</gene>
<comment type="catalytic activity">
    <reaction evidence="7 8">
        <text>N(6)-[(R)-lipoyl]-L-lysyl-[glycine-cleavage complex H protein] + glycine + H(+) = N(6)-[(R)-S(8)-aminomethyldihydrolipoyl]-L-lysyl-[glycine-cleavage complex H protein] + CO2</text>
        <dbReference type="Rhea" id="RHEA:24304"/>
        <dbReference type="Rhea" id="RHEA-COMP:10494"/>
        <dbReference type="Rhea" id="RHEA-COMP:10495"/>
        <dbReference type="ChEBI" id="CHEBI:15378"/>
        <dbReference type="ChEBI" id="CHEBI:16526"/>
        <dbReference type="ChEBI" id="CHEBI:57305"/>
        <dbReference type="ChEBI" id="CHEBI:83099"/>
        <dbReference type="ChEBI" id="CHEBI:83143"/>
        <dbReference type="EC" id="1.4.4.2"/>
    </reaction>
</comment>
<accession>A0A1B4FAA1</accession>
<dbReference type="FunFam" id="3.90.1150.10:FF:000007">
    <property type="entry name" value="Glycine dehydrogenase (decarboxylating), mitochondrial"/>
    <property type="match status" value="1"/>
</dbReference>
<dbReference type="GO" id="GO:0004375">
    <property type="term" value="F:glycine dehydrogenase (decarboxylating) activity"/>
    <property type="evidence" value="ECO:0007669"/>
    <property type="project" value="UniProtKB-EC"/>
</dbReference>
<dbReference type="RefSeq" id="WP_059597392.1">
    <property type="nucleotide sequence ID" value="NZ_CP013386.1"/>
</dbReference>
<evidence type="ECO:0000256" key="8">
    <source>
        <dbReference type="HAMAP-Rule" id="MF_00711"/>
    </source>
</evidence>
<evidence type="ECO:0000256" key="9">
    <source>
        <dbReference type="PIRSR" id="PIRSR603437-50"/>
    </source>
</evidence>
<evidence type="ECO:0000256" key="3">
    <source>
        <dbReference type="ARBA" id="ARBA00010756"/>
    </source>
</evidence>
<evidence type="ECO:0000256" key="4">
    <source>
        <dbReference type="ARBA" id="ARBA00011690"/>
    </source>
</evidence>
<dbReference type="EMBL" id="CP013386">
    <property type="protein sequence ID" value="AOJ00531.1"/>
    <property type="molecule type" value="Genomic_DNA"/>
</dbReference>
<proteinExistence type="inferred from homology"/>
<dbReference type="AlphaFoldDB" id="A0A1B4FAA1"/>
<dbReference type="Pfam" id="PF02347">
    <property type="entry name" value="GDC-P"/>
    <property type="match status" value="2"/>
</dbReference>
<name>A0A1B4FAA1_9BURK</name>
<dbReference type="CDD" id="cd00613">
    <property type="entry name" value="GDC-P"/>
    <property type="match status" value="2"/>
</dbReference>
<dbReference type="InterPro" id="IPR049316">
    <property type="entry name" value="GDC-P_C"/>
</dbReference>
<dbReference type="InterPro" id="IPR003437">
    <property type="entry name" value="GcvP"/>
</dbReference>
<evidence type="ECO:0000256" key="7">
    <source>
        <dbReference type="ARBA" id="ARBA00049026"/>
    </source>
</evidence>
<evidence type="ECO:0000256" key="6">
    <source>
        <dbReference type="ARBA" id="ARBA00023002"/>
    </source>
</evidence>
<dbReference type="Gene3D" id="3.90.1150.10">
    <property type="entry name" value="Aspartate Aminotransferase, domain 1"/>
    <property type="match status" value="2"/>
</dbReference>
<dbReference type="InterPro" id="IPR015424">
    <property type="entry name" value="PyrdxlP-dep_Trfase"/>
</dbReference>
<dbReference type="GO" id="GO:0005829">
    <property type="term" value="C:cytosol"/>
    <property type="evidence" value="ECO:0007669"/>
    <property type="project" value="TreeGrafter"/>
</dbReference>
<dbReference type="InterPro" id="IPR015421">
    <property type="entry name" value="PyrdxlP-dep_Trfase_major"/>
</dbReference>
<keyword evidence="5 8" id="KW-0663">Pyridoxal phosphate</keyword>
<protein>
    <recommendedName>
        <fullName evidence="8">Glycine dehydrogenase (decarboxylating)</fullName>
        <ecNumber evidence="8">1.4.4.2</ecNumber>
    </recommendedName>
    <alternativeName>
        <fullName evidence="8">Glycine cleavage system P-protein</fullName>
    </alternativeName>
    <alternativeName>
        <fullName evidence="8">Glycine decarboxylase</fullName>
    </alternativeName>
    <alternativeName>
        <fullName evidence="8">Glycine dehydrogenase (aminomethyl-transferring)</fullName>
    </alternativeName>
</protein>
<dbReference type="SUPFAM" id="SSF53383">
    <property type="entry name" value="PLP-dependent transferases"/>
    <property type="match status" value="2"/>
</dbReference>
<comment type="function">
    <text evidence="2 8">The glycine cleavage system catalyzes the degradation of glycine. The P protein binds the alpha-amino group of glycine through its pyridoxal phosphate cofactor; CO(2) is released and the remaining methylamine moiety is then transferred to the lipoamide cofactor of the H protein.</text>
</comment>
<feature type="modified residue" description="N6-(pyridoxal phosphate)lysine" evidence="8 9">
    <location>
        <position position="723"/>
    </location>
</feature>
<dbReference type="KEGG" id="buu:WS70_00780"/>
<evidence type="ECO:0000256" key="1">
    <source>
        <dbReference type="ARBA" id="ARBA00001933"/>
    </source>
</evidence>
<evidence type="ECO:0000313" key="12">
    <source>
        <dbReference type="EMBL" id="AOJ00531.1"/>
    </source>
</evidence>
<evidence type="ECO:0000259" key="10">
    <source>
        <dbReference type="Pfam" id="PF02347"/>
    </source>
</evidence>
<dbReference type="InterPro" id="IPR049315">
    <property type="entry name" value="GDC-P_N"/>
</dbReference>
<dbReference type="FunFam" id="3.40.640.10:FF:000005">
    <property type="entry name" value="Glycine dehydrogenase (decarboxylating), mitochondrial"/>
    <property type="match status" value="1"/>
</dbReference>
<evidence type="ECO:0000256" key="2">
    <source>
        <dbReference type="ARBA" id="ARBA00003788"/>
    </source>
</evidence>
<keyword evidence="6 8" id="KW-0560">Oxidoreductase</keyword>
<feature type="domain" description="Glycine cleavage system P-protein N-terminal" evidence="10">
    <location>
        <begin position="28"/>
        <end position="454"/>
    </location>
</feature>
<organism evidence="12 13">
    <name type="scientific">Burkholderia mayonis</name>
    <dbReference type="NCBI Taxonomy" id="1385591"/>
    <lineage>
        <taxon>Bacteria</taxon>
        <taxon>Pseudomonadati</taxon>
        <taxon>Pseudomonadota</taxon>
        <taxon>Betaproteobacteria</taxon>
        <taxon>Burkholderiales</taxon>
        <taxon>Burkholderiaceae</taxon>
        <taxon>Burkholderia</taxon>
        <taxon>pseudomallei group</taxon>
    </lineage>
</organism>
<dbReference type="GO" id="GO:0005960">
    <property type="term" value="C:glycine cleavage complex"/>
    <property type="evidence" value="ECO:0007669"/>
    <property type="project" value="TreeGrafter"/>
</dbReference>
<evidence type="ECO:0000313" key="13">
    <source>
        <dbReference type="Proteomes" id="UP000062519"/>
    </source>
</evidence>
<feature type="domain" description="Glycine cleavage system P-protein N-terminal" evidence="10">
    <location>
        <begin position="492"/>
        <end position="758"/>
    </location>
</feature>
<comment type="cofactor">
    <cofactor evidence="1 8 9">
        <name>pyridoxal 5'-phosphate</name>
        <dbReference type="ChEBI" id="CHEBI:597326"/>
    </cofactor>
</comment>
<dbReference type="Gene3D" id="3.40.640.10">
    <property type="entry name" value="Type I PLP-dependent aspartate aminotransferase-like (Major domain)"/>
    <property type="match status" value="2"/>
</dbReference>
<dbReference type="InterPro" id="IPR015422">
    <property type="entry name" value="PyrdxlP-dep_Trfase_small"/>
</dbReference>
<dbReference type="InterPro" id="IPR020581">
    <property type="entry name" value="GDC_P"/>
</dbReference>
<dbReference type="EC" id="1.4.4.2" evidence="8"/>
<feature type="domain" description="Glycine dehydrogenase C-terminal" evidence="11">
    <location>
        <begin position="796"/>
        <end position="917"/>
    </location>
</feature>
<comment type="similarity">
    <text evidence="3 8">Belongs to the GcvP family.</text>
</comment>
<dbReference type="NCBIfam" id="TIGR00461">
    <property type="entry name" value="gcvP"/>
    <property type="match status" value="1"/>
</dbReference>
<dbReference type="PANTHER" id="PTHR11773">
    <property type="entry name" value="GLYCINE DEHYDROGENASE, DECARBOXYLATING"/>
    <property type="match status" value="1"/>
</dbReference>
<dbReference type="NCBIfam" id="NF003346">
    <property type="entry name" value="PRK04366.1"/>
    <property type="match status" value="1"/>
</dbReference>
<dbReference type="GO" id="GO:0019464">
    <property type="term" value="P:glycine decarboxylation via glycine cleavage system"/>
    <property type="evidence" value="ECO:0007669"/>
    <property type="project" value="UniProtKB-UniRule"/>
</dbReference>
<dbReference type="PANTHER" id="PTHR11773:SF1">
    <property type="entry name" value="GLYCINE DEHYDROGENASE (DECARBOXYLATING), MITOCHONDRIAL"/>
    <property type="match status" value="1"/>
</dbReference>
<dbReference type="HAMAP" id="MF_00711">
    <property type="entry name" value="GcvP"/>
    <property type="match status" value="1"/>
</dbReference>
<dbReference type="GO" id="GO:0016594">
    <property type="term" value="F:glycine binding"/>
    <property type="evidence" value="ECO:0007669"/>
    <property type="project" value="TreeGrafter"/>
</dbReference>
<sequence>MKLEYPDHLMKRTPLSLAALETHDAFAERHIGPDDASQRAMLATLGFASRAALIDAVIPASIRRGDALPLGPFVQPKSEAEALAALRERADKNQVFRSYIGQGYYDTHTPAVILRNVLENPAWYTAYTPYQPEISQGRLEALLNFQQMVADLTGLAISNASLLDEATAAAEAMTLLQRVGKPKSNLFYVADDVLPQTLEVIKTRAKPVGIEVKTGPAADAASADAFGVLLQYPGANGDVRDYRALADAIHAAGGHVVAAADILALTVLAPPGEWGADVAVGNTQRFGVPMGFGGPHAAYMAVRDEFKRQMPGRLVGVTVDAQGKPALRLALQTREQHIRREKATSNVCTAQALLAIMASMYAVYHGPRGLKTIALRVNRVAALLAAGVEPLGYALVNDTFFDTLTIDTGARTAQVHELAKGKRINLRRVSGTRVGVSVDETTTRADLADLFAIFAQAAGATAPDVDTLDAALPGVPALPAGLERTSAYLTHHVFNRHHSETEMLRYLRSLSDKDLALDRSMIPLGSCTMKLNATSEMLPVTWPEFGQIHPFAPAEQTVGYREMIGQLEEMLVAATGYAAVSLQPNAGSQGEYAGLLIIHAYHESRGESHRNICLIPASAHGTNPASAHMAGMKVVVVACDAQGNVDIADLKAKADAHSNDLAAIMITYPSTHGVFEQNVREICEIVHAHGGQVYVDGANMNAMVGLTAPGQFGGDVSHLNLHKTFCIPHGGGGPGVGPVAVGAHLAKFLPNQRSTGYARGDEGIGAVSAAPYGSASILPISWMYIAMMGAKNLTAATETAILNANYIAKRLAPHYPVLYSGPGGLVAHECILDLRPIKDASGISVDDVAKRLMDYGFHAPTMSFPVPGTLMVEPTESESQEELDRFIAAMIAIRDEIRAVEEGRADREDNPLRHAPHTAAVVTANDWPHAYSREEAAFPVASLVANKYWPPVGRADNAYGDRNLFCSCVPVSEYA</sequence>
<dbReference type="GO" id="GO:0030170">
    <property type="term" value="F:pyridoxal phosphate binding"/>
    <property type="evidence" value="ECO:0007669"/>
    <property type="project" value="TreeGrafter"/>
</dbReference>
<evidence type="ECO:0000259" key="11">
    <source>
        <dbReference type="Pfam" id="PF21478"/>
    </source>
</evidence>
<dbReference type="FunFam" id="3.40.640.10:FF:000007">
    <property type="entry name" value="glycine dehydrogenase (Decarboxylating), mitochondrial"/>
    <property type="match status" value="1"/>
</dbReference>
<comment type="subunit">
    <text evidence="4 8">The glycine cleavage system is composed of four proteins: P, T, L and H.</text>
</comment>